<evidence type="ECO:0000256" key="6">
    <source>
        <dbReference type="ARBA" id="ARBA00023134"/>
    </source>
</evidence>
<evidence type="ECO:0000256" key="5">
    <source>
        <dbReference type="ARBA" id="ARBA00022884"/>
    </source>
</evidence>
<feature type="domain" description="AAA+ ATPase" evidence="11">
    <location>
        <begin position="101"/>
        <end position="279"/>
    </location>
</feature>
<dbReference type="Proteomes" id="UP000236248">
    <property type="component" value="Chromosome NCAV"/>
</dbReference>
<comment type="catalytic activity">
    <reaction evidence="10">
        <text>GTP + H2O = GDP + phosphate + H(+)</text>
        <dbReference type="Rhea" id="RHEA:19669"/>
        <dbReference type="ChEBI" id="CHEBI:15377"/>
        <dbReference type="ChEBI" id="CHEBI:15378"/>
        <dbReference type="ChEBI" id="CHEBI:37565"/>
        <dbReference type="ChEBI" id="CHEBI:43474"/>
        <dbReference type="ChEBI" id="CHEBI:58189"/>
        <dbReference type="EC" id="3.6.5.4"/>
    </reaction>
</comment>
<dbReference type="Pfam" id="PF02881">
    <property type="entry name" value="SRP54_N"/>
    <property type="match status" value="1"/>
</dbReference>
<dbReference type="SMART" id="SM00382">
    <property type="entry name" value="AAA"/>
    <property type="match status" value="1"/>
</dbReference>
<dbReference type="CDD" id="cd17875">
    <property type="entry name" value="SRP54_G"/>
    <property type="match status" value="1"/>
</dbReference>
<comment type="similarity">
    <text evidence="1 10">Belongs to the GTP-binding SRP family. SRP54 subfamily.</text>
</comment>
<keyword evidence="2 10" id="KW-0963">Cytoplasm</keyword>
<name>A0A2K5AS84_9ARCH</name>
<dbReference type="Pfam" id="PF02978">
    <property type="entry name" value="SRP_SPB"/>
    <property type="match status" value="1"/>
</dbReference>
<feature type="binding site" evidence="10">
    <location>
        <begin position="109"/>
        <end position="116"/>
    </location>
    <ligand>
        <name>GTP</name>
        <dbReference type="ChEBI" id="CHEBI:37565"/>
    </ligand>
</feature>
<gene>
    <name evidence="14" type="primary">srp</name>
    <name evidence="10" type="synonym">srp54</name>
    <name evidence="14" type="ORF">NCAV_1331</name>
</gene>
<comment type="subcellular location">
    <subcellularLocation>
        <location evidence="10">Cytoplasm</location>
    </subcellularLocation>
    <text evidence="10">The SRP-RNC complex is targeted to the cytoplasmic membrane.</text>
</comment>
<dbReference type="InterPro" id="IPR004125">
    <property type="entry name" value="Signal_recog_particle_SRP54_M"/>
</dbReference>
<proteinExistence type="inferred from homology"/>
<dbReference type="SUPFAM" id="SSF47446">
    <property type="entry name" value="Signal peptide-binding domain"/>
    <property type="match status" value="1"/>
</dbReference>
<evidence type="ECO:0000259" key="12">
    <source>
        <dbReference type="SMART" id="SM00962"/>
    </source>
</evidence>
<keyword evidence="4 10" id="KW-0378">Hydrolase</keyword>
<dbReference type="SMART" id="SM00962">
    <property type="entry name" value="SRP54"/>
    <property type="match status" value="1"/>
</dbReference>
<dbReference type="EC" id="3.6.5.4" evidence="10"/>
<evidence type="ECO:0000313" key="14">
    <source>
        <dbReference type="EMBL" id="SPC34497.1"/>
    </source>
</evidence>
<dbReference type="GO" id="GO:0006614">
    <property type="term" value="P:SRP-dependent cotranslational protein targeting to membrane"/>
    <property type="evidence" value="ECO:0007669"/>
    <property type="project" value="InterPro"/>
</dbReference>
<dbReference type="RefSeq" id="WP_172437525.1">
    <property type="nucleotide sequence ID" value="NZ_LT981265.1"/>
</dbReference>
<dbReference type="InterPro" id="IPR003593">
    <property type="entry name" value="AAA+_ATPase"/>
</dbReference>
<evidence type="ECO:0000259" key="11">
    <source>
        <dbReference type="SMART" id="SM00382"/>
    </source>
</evidence>
<dbReference type="GO" id="GO:0005525">
    <property type="term" value="F:GTP binding"/>
    <property type="evidence" value="ECO:0007669"/>
    <property type="project" value="UniProtKB-UniRule"/>
</dbReference>
<feature type="domain" description="SRP54-type proteins GTP-binding" evidence="12">
    <location>
        <begin position="102"/>
        <end position="298"/>
    </location>
</feature>
<comment type="domain">
    <text evidence="10">Composed of three domains: the N-terminal N domain, which is responsible for interactions with the ribosome, the central G domain, which binds GTP, and the C-terminal M domain, which binds the RNA and the signal sequence of the RNC.</text>
</comment>
<feature type="domain" description="Signal recognition particle SRP54 helical bundle" evidence="13">
    <location>
        <begin position="2"/>
        <end position="87"/>
    </location>
</feature>
<evidence type="ECO:0000256" key="10">
    <source>
        <dbReference type="HAMAP-Rule" id="MF_00306"/>
    </source>
</evidence>
<reference evidence="15" key="1">
    <citation type="submission" date="2018-01" db="EMBL/GenBank/DDBJ databases">
        <authorList>
            <person name="Kerou L M."/>
        </authorList>
    </citation>
    <scope>NUCLEOTIDE SEQUENCE [LARGE SCALE GENOMIC DNA]</scope>
    <source>
        <strain evidence="15">SCU2</strain>
    </source>
</reference>
<dbReference type="InterPro" id="IPR036891">
    <property type="entry name" value="Signal_recog_part_SRP54_M_sf"/>
</dbReference>
<keyword evidence="3 10" id="KW-0547">Nucleotide-binding</keyword>
<evidence type="ECO:0000256" key="7">
    <source>
        <dbReference type="ARBA" id="ARBA00023135"/>
    </source>
</evidence>
<dbReference type="PANTHER" id="PTHR11564:SF5">
    <property type="entry name" value="SIGNAL RECOGNITION PARTICLE SUBUNIT SRP54"/>
    <property type="match status" value="1"/>
</dbReference>
<dbReference type="GO" id="GO:0003924">
    <property type="term" value="F:GTPase activity"/>
    <property type="evidence" value="ECO:0007669"/>
    <property type="project" value="UniProtKB-UniRule"/>
</dbReference>
<dbReference type="InterPro" id="IPR027417">
    <property type="entry name" value="P-loop_NTPase"/>
</dbReference>
<dbReference type="AlphaFoldDB" id="A0A2K5AS84"/>
<dbReference type="Pfam" id="PF00448">
    <property type="entry name" value="SRP54"/>
    <property type="match status" value="1"/>
</dbReference>
<dbReference type="PANTHER" id="PTHR11564">
    <property type="entry name" value="SIGNAL RECOGNITION PARTICLE 54K PROTEIN SRP54"/>
    <property type="match status" value="1"/>
</dbReference>
<keyword evidence="15" id="KW-1185">Reference proteome</keyword>
<dbReference type="Gene3D" id="3.40.50.300">
    <property type="entry name" value="P-loop containing nucleotide triphosphate hydrolases"/>
    <property type="match status" value="1"/>
</dbReference>
<dbReference type="Gene3D" id="1.10.260.30">
    <property type="entry name" value="Signal recognition particle, SRP54 subunit, M-domain"/>
    <property type="match status" value="1"/>
</dbReference>
<evidence type="ECO:0000313" key="15">
    <source>
        <dbReference type="Proteomes" id="UP000236248"/>
    </source>
</evidence>
<dbReference type="SMART" id="SM00963">
    <property type="entry name" value="SRP54_N"/>
    <property type="match status" value="1"/>
</dbReference>
<dbReference type="GeneID" id="41595330"/>
<sequence length="447" mass="49929">MVLDNLKQGLRATLKKLVGASSIDENIIKELARDVQRSLLQADVNVRLVLELTNRLQERALKEQPPPGLSRKDHIVKILYEELSRLLGGGDEVGLALRKDKSNIVLMVGIEGSGKTSATAKLAKWLLKHGYSVGVIGTDTYRPAALEQLRTLCRRINVEVYGDEKSKDPVQIALKGMEYFTGARKKDVILIDTAGRHKEEKGLLEEMRLMYNAVRPDLVLLVIDGTIGQQAYAQADAFHKNVPVGGIIVTKLDGSAKGGGALSATAATGARIMFISTGERIDDLEQFSPTRFVGRLLGMGDIKALLEMAKQLEQEADEVKIRRIMSGKMTIEDFYYQIEQVGKMGSLRALFEHIPGVAGMVRDEDVDVMEEKMNRWRYMIQSMSKEERANPDIINASRIRRIARGSGTSERDVKEMLTQYKRSKDMMKAMKGRQMMGFLKRLGFGKE</sequence>
<evidence type="ECO:0000256" key="1">
    <source>
        <dbReference type="ARBA" id="ARBA00005450"/>
    </source>
</evidence>
<dbReference type="EMBL" id="LT981265">
    <property type="protein sequence ID" value="SPC34497.1"/>
    <property type="molecule type" value="Genomic_DNA"/>
</dbReference>
<dbReference type="GO" id="GO:0008312">
    <property type="term" value="F:7S RNA binding"/>
    <property type="evidence" value="ECO:0007669"/>
    <property type="project" value="UniProtKB-UniRule"/>
</dbReference>
<evidence type="ECO:0000256" key="4">
    <source>
        <dbReference type="ARBA" id="ARBA00022801"/>
    </source>
</evidence>
<evidence type="ECO:0000256" key="9">
    <source>
        <dbReference type="ARBA" id="ARBA00064051"/>
    </source>
</evidence>
<dbReference type="InterPro" id="IPR000897">
    <property type="entry name" value="SRP54_GTPase_dom"/>
</dbReference>
<comment type="subunit">
    <text evidence="9 10">Part of the signal recognition particle protein translocation system, which is composed of SRP and FtsY. Archaeal SRP consists of a 7S RNA molecule of 300 nucleotides and two protein subunits: SRP54 and SRP19.</text>
</comment>
<keyword evidence="5 10" id="KW-0694">RNA-binding</keyword>
<feature type="binding site" evidence="10">
    <location>
        <begin position="192"/>
        <end position="196"/>
    </location>
    <ligand>
        <name>GTP</name>
        <dbReference type="ChEBI" id="CHEBI:37565"/>
    </ligand>
</feature>
<evidence type="ECO:0000256" key="8">
    <source>
        <dbReference type="ARBA" id="ARBA00023274"/>
    </source>
</evidence>
<evidence type="ECO:0000256" key="2">
    <source>
        <dbReference type="ARBA" id="ARBA00022490"/>
    </source>
</evidence>
<dbReference type="HAMAP" id="MF_00306">
    <property type="entry name" value="SRP54"/>
    <property type="match status" value="1"/>
</dbReference>
<dbReference type="KEGG" id="ncv:NCAV_1331"/>
<dbReference type="InterPro" id="IPR042101">
    <property type="entry name" value="SRP54_N_sf"/>
</dbReference>
<dbReference type="FunFam" id="3.40.50.300:FF:000022">
    <property type="entry name" value="Signal recognition particle 54 kDa subunit"/>
    <property type="match status" value="1"/>
</dbReference>
<dbReference type="Gene3D" id="1.20.120.140">
    <property type="entry name" value="Signal recognition particle SRP54, nucleotide-binding domain"/>
    <property type="match status" value="1"/>
</dbReference>
<dbReference type="GO" id="GO:0048500">
    <property type="term" value="C:signal recognition particle"/>
    <property type="evidence" value="ECO:0007669"/>
    <property type="project" value="UniProtKB-UniRule"/>
</dbReference>
<feature type="binding site" evidence="10">
    <location>
        <begin position="250"/>
        <end position="253"/>
    </location>
    <ligand>
        <name>GTP</name>
        <dbReference type="ChEBI" id="CHEBI:37565"/>
    </ligand>
</feature>
<accession>A0A2K5AS84</accession>
<protein>
    <recommendedName>
        <fullName evidence="10">Signal recognition particle 54 kDa protein</fullName>
        <shortName evidence="10">SRP54</shortName>
        <ecNumber evidence="10">3.6.5.4</ecNumber>
    </recommendedName>
</protein>
<comment type="function">
    <text evidence="10">Involved in targeting and insertion of nascent membrane proteins into the cytoplasmic membrane. Binds to the hydrophobic signal sequence of the ribosome-nascent chain (RNC) as it emerges from the ribosomes. The SRP-RNC complex is then targeted to the cytoplasmic membrane where it interacts with the SRP receptor FtsY.</text>
</comment>
<keyword evidence="6 10" id="KW-0342">GTP-binding</keyword>
<dbReference type="InterPro" id="IPR022941">
    <property type="entry name" value="SRP54"/>
</dbReference>
<dbReference type="InterPro" id="IPR036225">
    <property type="entry name" value="SRP/SRP_N"/>
</dbReference>
<evidence type="ECO:0000259" key="13">
    <source>
        <dbReference type="SMART" id="SM00963"/>
    </source>
</evidence>
<dbReference type="SUPFAM" id="SSF47364">
    <property type="entry name" value="Domain of the SRP/SRP receptor G-proteins"/>
    <property type="match status" value="1"/>
</dbReference>
<keyword evidence="8 10" id="KW-0687">Ribonucleoprotein</keyword>
<organism evidence="14 15">
    <name type="scientific">Candidatus Nitrosocaldus cavascurensis</name>
    <dbReference type="NCBI Taxonomy" id="2058097"/>
    <lineage>
        <taxon>Archaea</taxon>
        <taxon>Nitrososphaerota</taxon>
        <taxon>Nitrososphaeria</taxon>
        <taxon>Candidatus Nitrosocaldales</taxon>
        <taxon>Candidatus Nitrosocaldaceae</taxon>
        <taxon>Candidatus Nitrosocaldus</taxon>
    </lineage>
</organism>
<evidence type="ECO:0000256" key="3">
    <source>
        <dbReference type="ARBA" id="ARBA00022741"/>
    </source>
</evidence>
<dbReference type="InterPro" id="IPR013822">
    <property type="entry name" value="Signal_recog_particl_SRP54_hlx"/>
</dbReference>
<keyword evidence="7 10" id="KW-0733">Signal recognition particle</keyword>
<dbReference type="SUPFAM" id="SSF52540">
    <property type="entry name" value="P-loop containing nucleoside triphosphate hydrolases"/>
    <property type="match status" value="1"/>
</dbReference>